<dbReference type="PRINTS" id="PR00405">
    <property type="entry name" value="REVINTRACTNG"/>
</dbReference>
<dbReference type="GO" id="GO:0031267">
    <property type="term" value="F:small GTPase binding"/>
    <property type="evidence" value="ECO:0007669"/>
    <property type="project" value="TreeGrafter"/>
</dbReference>
<dbReference type="PANTHER" id="PTHR46097">
    <property type="entry name" value="G PROTEIN-COUPLED RECEPTOR KINASE INTERACTING ARFGAP"/>
    <property type="match status" value="1"/>
</dbReference>
<evidence type="ECO:0000256" key="2">
    <source>
        <dbReference type="ARBA" id="ARBA00022723"/>
    </source>
</evidence>
<name>A0A914A755_PATMI</name>
<dbReference type="InterPro" id="IPR001164">
    <property type="entry name" value="ArfGAP_dom"/>
</dbReference>
<dbReference type="InterPro" id="IPR013724">
    <property type="entry name" value="GIT_SHD"/>
</dbReference>
<dbReference type="OrthoDB" id="5588096at2759"/>
<dbReference type="InterPro" id="IPR047161">
    <property type="entry name" value="GIT-like"/>
</dbReference>
<dbReference type="SMART" id="SM00248">
    <property type="entry name" value="ANK"/>
    <property type="match status" value="3"/>
</dbReference>
<dbReference type="SMART" id="SM00105">
    <property type="entry name" value="ArfGap"/>
    <property type="match status" value="1"/>
</dbReference>
<dbReference type="InterPro" id="IPR032352">
    <property type="entry name" value="GIT1/2_CC"/>
</dbReference>
<dbReference type="RefSeq" id="XP_038059628.1">
    <property type="nucleotide sequence ID" value="XM_038203700.1"/>
</dbReference>
<evidence type="ECO:0000256" key="10">
    <source>
        <dbReference type="SAM" id="Coils"/>
    </source>
</evidence>
<evidence type="ECO:0000256" key="9">
    <source>
        <dbReference type="PROSITE-ProRule" id="PRU00288"/>
    </source>
</evidence>
<sequence length="803" mass="89047">MRGKQRVPGEICADCGTSDPGWASLNRGVLVCDECCCVHRSLGRHISQIRALNHGSPWPRSLREMVYALVTNGANSIWEHSLLDPSQVRSGKRKPSPKDPIHARNSESDSGDNWSLLHSFTKRRSLTRNVDYNASPSKSEFIRAKYQRLDFVLRLKEEDGSNVKDLSQQLHSSVRTGNLETCLRLLSLGAQANFYHVERGNTPLHVASYSGQSLQCELLMAYGADPGAMDSDGQTPADLAKEEGHLELAERLVQCQYELTDRLTFYVCSKRPDHLGGQHFLIPEMADSSLDRSEAAEQARKKLQALSNHLFEELAMDVYDEVDRRELDAIWASLQKPNFIGADRTVLFLPLNPELSSTRNQGRQKLARFSAREFATLIIDILKEAKRRQQGTLSLTRPSVDKETVEVHRAPPPPIHEKPALDNLNVFDDNEPLYDSVASDEDCGDVSEGTRKSVQRGLLKDALKPRGGSSDASDEPITLKEYLQVKKQLVSSEAKVSQLLAMNKELNQEIHMLQSMVEKLKEENEQLRAIQRRMDFPQKTHDLESFQAEAAGNINRSSRGSGRPMSMIESRSKQKPFGMPFESKPLATTQDKQAEGKGRATNVVLPPISDDADVTETGEASEKEERPVSQTGSDYDNTQTQPMETRSLSSSQPDTTDVPGSPPVASSPTAELPPRSDGGEGASDKPPTQEEVVAATDKITKRIQTLLSVATECKVQSFASCSDQIRSAVNEMANLFPEKYRTESVKTPLRILVSSATRLHTECKNAVPSDPSVTPDLGRLTQEIISRAYDIAKSAKQLVTCFQ</sequence>
<evidence type="ECO:0000313" key="14">
    <source>
        <dbReference type="Proteomes" id="UP000887568"/>
    </source>
</evidence>
<dbReference type="InterPro" id="IPR002110">
    <property type="entry name" value="Ankyrin_rpt"/>
</dbReference>
<dbReference type="PROSITE" id="PS50297">
    <property type="entry name" value="ANK_REP_REGION"/>
    <property type="match status" value="1"/>
</dbReference>
<reference evidence="13" key="1">
    <citation type="submission" date="2022-11" db="UniProtKB">
        <authorList>
            <consortium name="EnsemblMetazoa"/>
        </authorList>
    </citation>
    <scope>IDENTIFICATION</scope>
</reference>
<feature type="repeat" description="ANK" evidence="8">
    <location>
        <begin position="199"/>
        <end position="231"/>
    </location>
</feature>
<dbReference type="Gene3D" id="1.20.5.170">
    <property type="match status" value="1"/>
</dbReference>
<dbReference type="GO" id="GO:0008277">
    <property type="term" value="P:regulation of G protein-coupled receptor signaling pathway"/>
    <property type="evidence" value="ECO:0007669"/>
    <property type="project" value="TreeGrafter"/>
</dbReference>
<dbReference type="PANTHER" id="PTHR46097:SF3">
    <property type="entry name" value="ARF GTPASE-ACTIVATING PROTEIN GIT"/>
    <property type="match status" value="1"/>
</dbReference>
<evidence type="ECO:0000313" key="13">
    <source>
        <dbReference type="EnsemblMetazoa" id="XP_038059628.1"/>
    </source>
</evidence>
<dbReference type="GO" id="GO:0036465">
    <property type="term" value="P:synaptic vesicle recycling"/>
    <property type="evidence" value="ECO:0007669"/>
    <property type="project" value="TreeGrafter"/>
</dbReference>
<dbReference type="InterPro" id="IPR038508">
    <property type="entry name" value="ArfGAP_dom_sf"/>
</dbReference>
<dbReference type="Pfam" id="PF01412">
    <property type="entry name" value="ArfGap"/>
    <property type="match status" value="1"/>
</dbReference>
<dbReference type="Pfam" id="PF08518">
    <property type="entry name" value="GIT_SHD"/>
    <property type="match status" value="2"/>
</dbReference>
<feature type="compositionally biased region" description="Polar residues" evidence="11">
    <location>
        <begin position="628"/>
        <end position="655"/>
    </location>
</feature>
<dbReference type="AlphaFoldDB" id="A0A914A755"/>
<dbReference type="GeneID" id="119730698"/>
<dbReference type="Gene3D" id="1.20.120.330">
    <property type="entry name" value="Nucleotidyltransferases domain 2"/>
    <property type="match status" value="1"/>
</dbReference>
<dbReference type="GO" id="GO:0008270">
    <property type="term" value="F:zinc ion binding"/>
    <property type="evidence" value="ECO:0007669"/>
    <property type="project" value="UniProtKB-KW"/>
</dbReference>
<dbReference type="PROSITE" id="PS50115">
    <property type="entry name" value="ARFGAP"/>
    <property type="match status" value="1"/>
</dbReference>
<protein>
    <recommendedName>
        <fullName evidence="12">Arf-GAP domain-containing protein</fullName>
    </recommendedName>
</protein>
<dbReference type="SUPFAM" id="SSF57863">
    <property type="entry name" value="ArfGap/RecO-like zinc finger"/>
    <property type="match status" value="1"/>
</dbReference>
<dbReference type="CDD" id="cd08833">
    <property type="entry name" value="ArfGap_GIT"/>
    <property type="match status" value="1"/>
</dbReference>
<evidence type="ECO:0000256" key="8">
    <source>
        <dbReference type="PROSITE-ProRule" id="PRU00023"/>
    </source>
</evidence>
<evidence type="ECO:0000256" key="5">
    <source>
        <dbReference type="ARBA" id="ARBA00022833"/>
    </source>
</evidence>
<evidence type="ECO:0000256" key="1">
    <source>
        <dbReference type="ARBA" id="ARBA00022468"/>
    </source>
</evidence>
<keyword evidence="1" id="KW-0343">GTPase activation</keyword>
<proteinExistence type="predicted"/>
<dbReference type="InterPro" id="IPR036770">
    <property type="entry name" value="Ankyrin_rpt-contain_sf"/>
</dbReference>
<evidence type="ECO:0000256" key="7">
    <source>
        <dbReference type="ARBA" id="ARBA00023054"/>
    </source>
</evidence>
<dbReference type="Pfam" id="PF12796">
    <property type="entry name" value="Ank_2"/>
    <property type="match status" value="1"/>
</dbReference>
<keyword evidence="2" id="KW-0479">Metal-binding</keyword>
<evidence type="ECO:0000256" key="4">
    <source>
        <dbReference type="ARBA" id="ARBA00022771"/>
    </source>
</evidence>
<dbReference type="Proteomes" id="UP000887568">
    <property type="component" value="Unplaced"/>
</dbReference>
<organism evidence="13 14">
    <name type="scientific">Patiria miniata</name>
    <name type="common">Bat star</name>
    <name type="synonym">Asterina miniata</name>
    <dbReference type="NCBI Taxonomy" id="46514"/>
    <lineage>
        <taxon>Eukaryota</taxon>
        <taxon>Metazoa</taxon>
        <taxon>Echinodermata</taxon>
        <taxon>Eleutherozoa</taxon>
        <taxon>Asterozoa</taxon>
        <taxon>Asteroidea</taxon>
        <taxon>Valvatacea</taxon>
        <taxon>Valvatida</taxon>
        <taxon>Asterinidae</taxon>
        <taxon>Patiria</taxon>
    </lineage>
</organism>
<evidence type="ECO:0000256" key="6">
    <source>
        <dbReference type="ARBA" id="ARBA00023043"/>
    </source>
</evidence>
<accession>A0A914A755</accession>
<feature type="compositionally biased region" description="Basic and acidic residues" evidence="11">
    <location>
        <begin position="96"/>
        <end position="107"/>
    </location>
</feature>
<dbReference type="FunFam" id="1.25.40.20:FF:000013">
    <property type="entry name" value="ARF GTPase-activating protein GIT1 isoform 1"/>
    <property type="match status" value="1"/>
</dbReference>
<dbReference type="PROSITE" id="PS50088">
    <property type="entry name" value="ANK_REPEAT"/>
    <property type="match status" value="1"/>
</dbReference>
<evidence type="ECO:0000256" key="11">
    <source>
        <dbReference type="SAM" id="MobiDB-lite"/>
    </source>
</evidence>
<dbReference type="Pfam" id="PF16559">
    <property type="entry name" value="GIT_CC"/>
    <property type="match status" value="1"/>
</dbReference>
<keyword evidence="7 10" id="KW-0175">Coiled coil</keyword>
<dbReference type="InterPro" id="IPR037278">
    <property type="entry name" value="ARFGAP/RecO"/>
</dbReference>
<dbReference type="GO" id="GO:0032012">
    <property type="term" value="P:regulation of ARF protein signal transduction"/>
    <property type="evidence" value="ECO:0007669"/>
    <property type="project" value="InterPro"/>
</dbReference>
<feature type="region of interest" description="Disordered" evidence="11">
    <location>
        <begin position="86"/>
        <end position="111"/>
    </location>
</feature>
<dbReference type="Gene3D" id="1.10.220.150">
    <property type="entry name" value="Arf GTPase activating protein"/>
    <property type="match status" value="1"/>
</dbReference>
<feature type="region of interest" description="Disordered" evidence="11">
    <location>
        <begin position="456"/>
        <end position="475"/>
    </location>
</feature>
<keyword evidence="14" id="KW-1185">Reference proteome</keyword>
<dbReference type="SUPFAM" id="SSF48403">
    <property type="entry name" value="Ankyrin repeat"/>
    <property type="match status" value="1"/>
</dbReference>
<feature type="domain" description="Arf-GAP" evidence="12">
    <location>
        <begin position="1"/>
        <end position="159"/>
    </location>
</feature>
<keyword evidence="3" id="KW-0677">Repeat</keyword>
<keyword evidence="6 8" id="KW-0040">ANK repeat</keyword>
<feature type="region of interest" description="Disordered" evidence="11">
    <location>
        <begin position="400"/>
        <end position="420"/>
    </location>
</feature>
<keyword evidence="4 9" id="KW-0863">Zinc-finger</keyword>
<dbReference type="OMA" id="LICDQCC"/>
<evidence type="ECO:0000256" key="3">
    <source>
        <dbReference type="ARBA" id="ARBA00022737"/>
    </source>
</evidence>
<dbReference type="GO" id="GO:0007420">
    <property type="term" value="P:brain development"/>
    <property type="evidence" value="ECO:0007669"/>
    <property type="project" value="InterPro"/>
</dbReference>
<dbReference type="GO" id="GO:0098793">
    <property type="term" value="C:presynapse"/>
    <property type="evidence" value="ECO:0007669"/>
    <property type="project" value="GOC"/>
</dbReference>
<dbReference type="Gene3D" id="1.25.40.20">
    <property type="entry name" value="Ankyrin repeat-containing domain"/>
    <property type="match status" value="1"/>
</dbReference>
<dbReference type="GO" id="GO:0005096">
    <property type="term" value="F:GTPase activator activity"/>
    <property type="evidence" value="ECO:0007669"/>
    <property type="project" value="UniProtKB-KW"/>
</dbReference>
<feature type="region of interest" description="Disordered" evidence="11">
    <location>
        <begin position="548"/>
        <end position="691"/>
    </location>
</feature>
<evidence type="ECO:0000259" key="12">
    <source>
        <dbReference type="PROSITE" id="PS50115"/>
    </source>
</evidence>
<dbReference type="Pfam" id="PF12205">
    <property type="entry name" value="GIT1_C"/>
    <property type="match status" value="1"/>
</dbReference>
<feature type="coiled-coil region" evidence="10">
    <location>
        <begin position="489"/>
        <end position="533"/>
    </location>
</feature>
<dbReference type="InterPro" id="IPR022018">
    <property type="entry name" value="GIT1_C"/>
</dbReference>
<keyword evidence="5" id="KW-0862">Zinc</keyword>
<dbReference type="EnsemblMetazoa" id="XM_038203700.1">
    <property type="protein sequence ID" value="XP_038059628.1"/>
    <property type="gene ID" value="LOC119730698"/>
</dbReference>
<dbReference type="SMART" id="SM00555">
    <property type="entry name" value="GIT"/>
    <property type="match status" value="2"/>
</dbReference>